<evidence type="ECO:0000256" key="13">
    <source>
        <dbReference type="ARBA" id="ARBA00023242"/>
    </source>
</evidence>
<feature type="domain" description="ERCC4" evidence="18">
    <location>
        <begin position="354"/>
        <end position="451"/>
    </location>
</feature>
<reference evidence="19 20" key="1">
    <citation type="journal article" date="2023" name="Elife">
        <title>Identification of key yeast species and microbe-microbe interactions impacting larval growth of Drosophila in the wild.</title>
        <authorList>
            <person name="Mure A."/>
            <person name="Sugiura Y."/>
            <person name="Maeda R."/>
            <person name="Honda K."/>
            <person name="Sakurai N."/>
            <person name="Takahashi Y."/>
            <person name="Watada M."/>
            <person name="Katoh T."/>
            <person name="Gotoh A."/>
            <person name="Gotoh Y."/>
            <person name="Taniguchi I."/>
            <person name="Nakamura K."/>
            <person name="Hayashi T."/>
            <person name="Katayama T."/>
            <person name="Uemura T."/>
            <person name="Hattori Y."/>
        </authorList>
    </citation>
    <scope>NUCLEOTIDE SEQUENCE [LARGE SCALE GENOMIC DNA]</scope>
    <source>
        <strain evidence="19 20">PK-24</strain>
    </source>
</reference>
<evidence type="ECO:0000256" key="11">
    <source>
        <dbReference type="ARBA" id="ARBA00023172"/>
    </source>
</evidence>
<dbReference type="InterPro" id="IPR042530">
    <property type="entry name" value="EME1/EME2_C"/>
</dbReference>
<dbReference type="GO" id="GO:0006308">
    <property type="term" value="P:DNA catabolic process"/>
    <property type="evidence" value="ECO:0007669"/>
    <property type="project" value="UniProtKB-UniRule"/>
</dbReference>
<dbReference type="InterPro" id="IPR027421">
    <property type="entry name" value="DNA_pol_lamdba_lyase_dom_sf"/>
</dbReference>
<accession>A0AAV5QWC1</accession>
<dbReference type="AlphaFoldDB" id="A0AAV5QWC1"/>
<keyword evidence="12 16" id="KW-0234">DNA repair</keyword>
<evidence type="ECO:0000256" key="5">
    <source>
        <dbReference type="ARBA" id="ARBA00022722"/>
    </source>
</evidence>
<dbReference type="Pfam" id="PF02732">
    <property type="entry name" value="ERCC4"/>
    <property type="match status" value="1"/>
</dbReference>
<dbReference type="InterPro" id="IPR010996">
    <property type="entry name" value="HHH_MUS81"/>
</dbReference>
<keyword evidence="6 16" id="KW-0479">Metal-binding</keyword>
<dbReference type="InterPro" id="IPR047416">
    <property type="entry name" value="XPF_nuclease_Mus81"/>
</dbReference>
<dbReference type="PANTHER" id="PTHR13451">
    <property type="entry name" value="CLASS II CROSSOVER JUNCTION ENDONUCLEASE MUS81"/>
    <property type="match status" value="1"/>
</dbReference>
<dbReference type="GO" id="GO:0048476">
    <property type="term" value="C:Holliday junction resolvase complex"/>
    <property type="evidence" value="ECO:0007669"/>
    <property type="project" value="UniProtKB-UniRule"/>
</dbReference>
<dbReference type="GO" id="GO:0048257">
    <property type="term" value="F:3'-flap endonuclease activity"/>
    <property type="evidence" value="ECO:0007669"/>
    <property type="project" value="TreeGrafter"/>
</dbReference>
<evidence type="ECO:0000256" key="8">
    <source>
        <dbReference type="ARBA" id="ARBA00022763"/>
    </source>
</evidence>
<dbReference type="GO" id="GO:0005634">
    <property type="term" value="C:nucleus"/>
    <property type="evidence" value="ECO:0007669"/>
    <property type="project" value="UniProtKB-SubCell"/>
</dbReference>
<dbReference type="InterPro" id="IPR047417">
    <property type="entry name" value="WHD_MUS81"/>
</dbReference>
<dbReference type="InterPro" id="IPR036388">
    <property type="entry name" value="WH-like_DNA-bd_sf"/>
</dbReference>
<evidence type="ECO:0000259" key="18">
    <source>
        <dbReference type="SMART" id="SM00891"/>
    </source>
</evidence>
<comment type="subcellular location">
    <subcellularLocation>
        <location evidence="2 16">Nucleus</location>
    </subcellularLocation>
</comment>
<evidence type="ECO:0000256" key="6">
    <source>
        <dbReference type="ARBA" id="ARBA00022723"/>
    </source>
</evidence>
<keyword evidence="14" id="KW-0469">Meiosis</keyword>
<dbReference type="GO" id="GO:0008821">
    <property type="term" value="F:crossover junction DNA endonuclease activity"/>
    <property type="evidence" value="ECO:0007669"/>
    <property type="project" value="UniProtKB-UniRule"/>
</dbReference>
<keyword evidence="8 16" id="KW-0227">DNA damage</keyword>
<dbReference type="Gene3D" id="1.10.10.10">
    <property type="entry name" value="Winged helix-like DNA-binding domain superfamily/Winged helix DNA-binding domain"/>
    <property type="match status" value="1"/>
</dbReference>
<evidence type="ECO:0000256" key="7">
    <source>
        <dbReference type="ARBA" id="ARBA00022759"/>
    </source>
</evidence>
<sequence>MQLPEDLKHLFLTWIQAEYSIKLQMQSKMAHTYGNAMKSLKTCPMTIKHPAQLMDVKFFGDKLVKMMQLRLEEYCEEYSLPYPDIPEEMKEKERIQKEKEERLKNKNKNRKAKEVEKQGKEASKRSLDSSDDTAASKKKKSTKKRYVPQVNSGGYAILLVLFLHDKHGTGMTKGEITKFGVNYCTSSFQNNASTGRFYNAFSSMKTLIKNEYVVAEGRPEYYSLTEEGREVAKVLNEMENANPSSIAVNTSSVNSTPRSNRKMNEKENARLSSSIIKEKEKDKNPLASSSPNVSRSIAFSSSPLRGGSLDVLKHKKDNNNLMVSSPLRSETHLHNNTSHKSEYQVWKPGTYKIKFLLDNREIFSKQDRAVFGETLKARGIDVEVRSLPVGDGLWIAVNKKSGQETTLNYIFERKRLDDLVGSIKDGRYREQKSRLEKTGMKNIYYIVEEQINTGEMSQSMESIKTAMSMATTYSGFRVKRTRNSDSTLKLIESLHKIITNIHKKTTLLVLEPRNYDDMMNVQGGYAKILNAMQTTHSDKEVVYSYNTFASRLGKSSELRVKSQFAKILMCIRGIGMDKAAVISGKYKTPRELFEEYEKAHLKGNCRTLIKAATIQETGARKVGEALSSKIALVFCTQCGKEKSKDKDSL</sequence>
<feature type="compositionally biased region" description="Basic residues" evidence="17">
    <location>
        <begin position="136"/>
        <end position="145"/>
    </location>
</feature>
<dbReference type="InterPro" id="IPR033309">
    <property type="entry name" value="Mus81"/>
</dbReference>
<organism evidence="19 20">
    <name type="scientific">Pichia kluyveri</name>
    <name type="common">Yeast</name>
    <dbReference type="NCBI Taxonomy" id="36015"/>
    <lineage>
        <taxon>Eukaryota</taxon>
        <taxon>Fungi</taxon>
        <taxon>Dikarya</taxon>
        <taxon>Ascomycota</taxon>
        <taxon>Saccharomycotina</taxon>
        <taxon>Pichiomycetes</taxon>
        <taxon>Pichiales</taxon>
        <taxon>Pichiaceae</taxon>
        <taxon>Pichia</taxon>
    </lineage>
</organism>
<dbReference type="InterPro" id="IPR006166">
    <property type="entry name" value="ERCC4_domain"/>
</dbReference>
<keyword evidence="20" id="KW-1185">Reference proteome</keyword>
<dbReference type="InterPro" id="IPR011335">
    <property type="entry name" value="Restrct_endonuc-II-like"/>
</dbReference>
<evidence type="ECO:0000256" key="1">
    <source>
        <dbReference type="ARBA" id="ARBA00001946"/>
    </source>
</evidence>
<dbReference type="Gene3D" id="1.10.150.670">
    <property type="entry name" value="Crossover junction endonuclease EME1, DNA-binding domain"/>
    <property type="match status" value="1"/>
</dbReference>
<protein>
    <recommendedName>
        <fullName evidence="4 16">Crossover junction endonuclease MUS81</fullName>
        <ecNumber evidence="16">3.1.22.-</ecNumber>
    </recommendedName>
</protein>
<evidence type="ECO:0000256" key="14">
    <source>
        <dbReference type="ARBA" id="ARBA00023254"/>
    </source>
</evidence>
<comment type="function">
    <text evidence="15 16">Interacts with EME1 to form a DNA structure-specific endonuclease with substrate preference for branched DNA structures with a 5'-end at the branch nick. Typical substrates include 3'-flap structures, D-loops, replication forks and nicked Holliday junctions. May be required in mitosis for the processing of stalled or collapsed replication fork intermediates. May be required in meiosis for the repair of meiosis-specific double strand breaks subsequent to single-end invasion (SEI).</text>
</comment>
<evidence type="ECO:0000256" key="12">
    <source>
        <dbReference type="ARBA" id="ARBA00023204"/>
    </source>
</evidence>
<keyword evidence="9 16" id="KW-0378">Hydrolase</keyword>
<dbReference type="Pfam" id="PF21136">
    <property type="entry name" value="WHD_MUS81"/>
    <property type="match status" value="1"/>
</dbReference>
<evidence type="ECO:0000313" key="19">
    <source>
        <dbReference type="EMBL" id="GMM43499.1"/>
    </source>
</evidence>
<dbReference type="Gene3D" id="3.40.50.10130">
    <property type="match status" value="1"/>
</dbReference>
<comment type="caution">
    <text evidence="19">The sequence shown here is derived from an EMBL/GenBank/DDBJ whole genome shotgun (WGS) entry which is preliminary data.</text>
</comment>
<evidence type="ECO:0000256" key="16">
    <source>
        <dbReference type="RuleBase" id="RU369042"/>
    </source>
</evidence>
<comment type="subunit">
    <text evidence="16">Interacts with EME1.</text>
</comment>
<dbReference type="FunFam" id="1.10.10.10:FF:000307">
    <property type="entry name" value="Crossover junction endonuclease MUS81"/>
    <property type="match status" value="1"/>
</dbReference>
<feature type="region of interest" description="Disordered" evidence="17">
    <location>
        <begin position="243"/>
        <end position="299"/>
    </location>
</feature>
<evidence type="ECO:0000256" key="2">
    <source>
        <dbReference type="ARBA" id="ARBA00004123"/>
    </source>
</evidence>
<dbReference type="Pfam" id="PF14716">
    <property type="entry name" value="HHH_8"/>
    <property type="match status" value="1"/>
</dbReference>
<dbReference type="GO" id="GO:0003677">
    <property type="term" value="F:DNA binding"/>
    <property type="evidence" value="ECO:0007669"/>
    <property type="project" value="UniProtKB-UniRule"/>
</dbReference>
<dbReference type="GO" id="GO:0000712">
    <property type="term" value="P:resolution of meiotic recombination intermediates"/>
    <property type="evidence" value="ECO:0007669"/>
    <property type="project" value="TreeGrafter"/>
</dbReference>
<name>A0AAV5QWC1_PICKL</name>
<dbReference type="SMART" id="SM00891">
    <property type="entry name" value="ERCC4"/>
    <property type="match status" value="1"/>
</dbReference>
<proteinExistence type="inferred from homology"/>
<dbReference type="GO" id="GO:0031573">
    <property type="term" value="P:mitotic intra-S DNA damage checkpoint signaling"/>
    <property type="evidence" value="ECO:0007669"/>
    <property type="project" value="TreeGrafter"/>
</dbReference>
<keyword evidence="10 16" id="KW-0460">Magnesium</keyword>
<dbReference type="EC" id="3.1.22.-" evidence="16"/>
<dbReference type="CDD" id="cd21036">
    <property type="entry name" value="WH_MUS81"/>
    <property type="match status" value="1"/>
</dbReference>
<evidence type="ECO:0000313" key="20">
    <source>
        <dbReference type="Proteomes" id="UP001378960"/>
    </source>
</evidence>
<comment type="cofactor">
    <cofactor evidence="1 16">
        <name>Mg(2+)</name>
        <dbReference type="ChEBI" id="CHEBI:18420"/>
    </cofactor>
</comment>
<feature type="compositionally biased region" description="Polar residues" evidence="17">
    <location>
        <begin position="243"/>
        <end position="258"/>
    </location>
</feature>
<dbReference type="EMBL" id="BTGB01000001">
    <property type="protein sequence ID" value="GMM43499.1"/>
    <property type="molecule type" value="Genomic_DNA"/>
</dbReference>
<gene>
    <name evidence="19" type="ORF">DAPK24_000740</name>
</gene>
<dbReference type="GO" id="GO:0000727">
    <property type="term" value="P:double-strand break repair via break-induced replication"/>
    <property type="evidence" value="ECO:0007669"/>
    <property type="project" value="UniProtKB-UniRule"/>
</dbReference>
<dbReference type="SUPFAM" id="SSF52980">
    <property type="entry name" value="Restriction endonuclease-like"/>
    <property type="match status" value="1"/>
</dbReference>
<dbReference type="CDD" id="cd20074">
    <property type="entry name" value="XPF_nuclease_Mus81"/>
    <property type="match status" value="1"/>
</dbReference>
<keyword evidence="5 16" id="KW-0540">Nuclease</keyword>
<feature type="compositionally biased region" description="Polar residues" evidence="17">
    <location>
        <begin position="286"/>
        <end position="299"/>
    </location>
</feature>
<dbReference type="FunFam" id="3.40.50.10130:FF:000005">
    <property type="entry name" value="crossover junction endonuclease MUS81 isoform X1"/>
    <property type="match status" value="1"/>
</dbReference>
<keyword evidence="7 16" id="KW-0255">Endonuclease</keyword>
<evidence type="ECO:0000256" key="4">
    <source>
        <dbReference type="ARBA" id="ARBA00017114"/>
    </source>
</evidence>
<dbReference type="Proteomes" id="UP001378960">
    <property type="component" value="Unassembled WGS sequence"/>
</dbReference>
<evidence type="ECO:0000256" key="15">
    <source>
        <dbReference type="ARBA" id="ARBA00058015"/>
    </source>
</evidence>
<evidence type="ECO:0000256" key="3">
    <source>
        <dbReference type="ARBA" id="ARBA00010015"/>
    </source>
</evidence>
<comment type="similarity">
    <text evidence="3 16">Belongs to the XPF family.</text>
</comment>
<evidence type="ECO:0000256" key="17">
    <source>
        <dbReference type="SAM" id="MobiDB-lite"/>
    </source>
</evidence>
<feature type="compositionally biased region" description="Basic and acidic residues" evidence="17">
    <location>
        <begin position="112"/>
        <end position="128"/>
    </location>
</feature>
<feature type="region of interest" description="Disordered" evidence="17">
    <location>
        <begin position="99"/>
        <end position="145"/>
    </location>
</feature>
<keyword evidence="13 16" id="KW-0539">Nucleus</keyword>
<keyword evidence="11 16" id="KW-0233">DNA recombination</keyword>
<dbReference type="GO" id="GO:0046872">
    <property type="term" value="F:metal ion binding"/>
    <property type="evidence" value="ECO:0007669"/>
    <property type="project" value="UniProtKB-UniRule"/>
</dbReference>
<dbReference type="Gene3D" id="1.10.150.110">
    <property type="entry name" value="DNA polymerase beta, N-terminal domain-like"/>
    <property type="match status" value="1"/>
</dbReference>
<dbReference type="PANTHER" id="PTHR13451:SF0">
    <property type="entry name" value="CROSSOVER JUNCTION ENDONUCLEASE MUS81"/>
    <property type="match status" value="1"/>
</dbReference>
<evidence type="ECO:0000256" key="10">
    <source>
        <dbReference type="ARBA" id="ARBA00022842"/>
    </source>
</evidence>
<evidence type="ECO:0000256" key="9">
    <source>
        <dbReference type="ARBA" id="ARBA00022801"/>
    </source>
</evidence>